<comment type="pathway">
    <text evidence="1 14">Lipid metabolism; fatty acid biosynthesis.</text>
</comment>
<dbReference type="EMBL" id="LR590481">
    <property type="protein sequence ID" value="VTQ96300.1"/>
    <property type="molecule type" value="Genomic_DNA"/>
</dbReference>
<dbReference type="Proteomes" id="UP000308489">
    <property type="component" value="Chromosome 1"/>
</dbReference>
<gene>
    <name evidence="18" type="primary">fabF_3</name>
    <name evidence="18" type="ORF">NCTC503_02680</name>
</gene>
<comment type="catalytic activity">
    <reaction evidence="12 14">
        <text>(9Z)-hexadecenoyl-[ACP] + malonyl-[ACP] + H(+) = 3-oxo-(11Z)-octadecenoyl-[ACP] + holo-[ACP] + CO2</text>
        <dbReference type="Rhea" id="RHEA:55040"/>
        <dbReference type="Rhea" id="RHEA-COMP:9623"/>
        <dbReference type="Rhea" id="RHEA-COMP:9685"/>
        <dbReference type="Rhea" id="RHEA-COMP:10800"/>
        <dbReference type="Rhea" id="RHEA-COMP:14074"/>
        <dbReference type="ChEBI" id="CHEBI:15378"/>
        <dbReference type="ChEBI" id="CHEBI:16526"/>
        <dbReference type="ChEBI" id="CHEBI:64479"/>
        <dbReference type="ChEBI" id="CHEBI:78449"/>
        <dbReference type="ChEBI" id="CHEBI:83989"/>
        <dbReference type="ChEBI" id="CHEBI:138538"/>
        <dbReference type="EC" id="2.3.1.179"/>
    </reaction>
</comment>
<dbReference type="InterPro" id="IPR000794">
    <property type="entry name" value="Beta-ketoacyl_synthase"/>
</dbReference>
<dbReference type="GO" id="GO:0004315">
    <property type="term" value="F:3-oxoacyl-[acyl-carrier-protein] synthase activity"/>
    <property type="evidence" value="ECO:0007669"/>
    <property type="project" value="UniProtKB-UniRule"/>
</dbReference>
<dbReference type="InterPro" id="IPR016039">
    <property type="entry name" value="Thiolase-like"/>
</dbReference>
<dbReference type="KEGG" id="hhw:NCTC503_02680"/>
<evidence type="ECO:0000256" key="10">
    <source>
        <dbReference type="ARBA" id="ARBA00023315"/>
    </source>
</evidence>
<evidence type="ECO:0000256" key="14">
    <source>
        <dbReference type="PIRNR" id="PIRNR000447"/>
    </source>
</evidence>
<dbReference type="InterPro" id="IPR017568">
    <property type="entry name" value="3-oxoacyl-ACP_synth-2"/>
</dbReference>
<dbReference type="PROSITE" id="PS00606">
    <property type="entry name" value="KS3_1"/>
    <property type="match status" value="1"/>
</dbReference>
<evidence type="ECO:0000256" key="16">
    <source>
        <dbReference type="RuleBase" id="RU003694"/>
    </source>
</evidence>
<feature type="domain" description="Ketosynthase family 3 (KS3)" evidence="17">
    <location>
        <begin position="2"/>
        <end position="409"/>
    </location>
</feature>
<accession>A0A4U9S3P7</accession>
<dbReference type="AlphaFoldDB" id="A0A4U9S3P7"/>
<dbReference type="Pfam" id="PF02801">
    <property type="entry name" value="Ketoacyl-synt_C"/>
    <property type="match status" value="1"/>
</dbReference>
<dbReference type="GO" id="GO:0006633">
    <property type="term" value="P:fatty acid biosynthetic process"/>
    <property type="evidence" value="ECO:0007669"/>
    <property type="project" value="UniProtKB-UniRule"/>
</dbReference>
<dbReference type="FunFam" id="3.40.47.10:FF:000009">
    <property type="entry name" value="3-oxoacyl-[acyl-carrier-protein] synthase 2"/>
    <property type="match status" value="1"/>
</dbReference>
<dbReference type="UniPathway" id="UPA00094"/>
<keyword evidence="9 14" id="KW-0275">Fatty acid biosynthesis</keyword>
<dbReference type="NCBIfam" id="NF005589">
    <property type="entry name" value="PRK07314.1"/>
    <property type="match status" value="1"/>
</dbReference>
<proteinExistence type="inferred from homology"/>
<evidence type="ECO:0000256" key="4">
    <source>
        <dbReference type="ARBA" id="ARBA00014657"/>
    </source>
</evidence>
<sequence length="413" mass="44510">MSNRVVVTGMGAITPIGNNVEEFWDSAKIGKCGIDKITHFSLDKHKVSLAGEIKNLDLEKYMDRRDAKRMDRYCKLAMIAAEEAINMSKLDLNIVDKDRFGVIVSSGIGGLETIENENEKLLSKGPNRVSPMMIPMIISNMAAGNIAIKYGAKGICTSIVTACATGTNSIGEAFRAIKYNNADIMITGGSEASITPLAIAGFANLTALNTTEDKERASIPFDKERNGFVMGEGAGVLILESLEHAKKRDAKIYGEIIGYGANCDAYHITSPSPDGAGAAKCMALAIKEGKINKDEVSYINAHGTSTPYNDKFETTAIKKLFGHKSYKIPINSTKSMVGHLLGAAGAVESIVCIKSLEEGFIHPTIGLKVPDEECDLDYVSLKGRKVNIKYALSNSLGFGGHNATLLFKKWEGR</sequence>
<dbReference type="PANTHER" id="PTHR11712">
    <property type="entry name" value="POLYKETIDE SYNTHASE-RELATED"/>
    <property type="match status" value="1"/>
</dbReference>
<dbReference type="InterPro" id="IPR018201">
    <property type="entry name" value="Ketoacyl_synth_AS"/>
</dbReference>
<evidence type="ECO:0000256" key="1">
    <source>
        <dbReference type="ARBA" id="ARBA00005194"/>
    </source>
</evidence>
<dbReference type="NCBIfam" id="TIGR03150">
    <property type="entry name" value="fabF"/>
    <property type="match status" value="1"/>
</dbReference>
<protein>
    <recommendedName>
        <fullName evidence="4 14">3-oxoacyl-[acyl-carrier-protein] synthase 2</fullName>
        <ecNumber evidence="3 14">2.3.1.179</ecNumber>
    </recommendedName>
</protein>
<dbReference type="SMART" id="SM00825">
    <property type="entry name" value="PKS_KS"/>
    <property type="match status" value="1"/>
</dbReference>
<feature type="active site" description="For beta-ketoacyl synthase activity" evidence="15">
    <location>
        <position position="163"/>
    </location>
</feature>
<reference evidence="18 19" key="1">
    <citation type="submission" date="2019-05" db="EMBL/GenBank/DDBJ databases">
        <authorList>
            <consortium name="Pathogen Informatics"/>
        </authorList>
    </citation>
    <scope>NUCLEOTIDE SEQUENCE [LARGE SCALE GENOMIC DNA]</scope>
    <source>
        <strain evidence="18 19">NCTC503</strain>
    </source>
</reference>
<comment type="similarity">
    <text evidence="2 14 16">Belongs to the thiolase-like superfamily. Beta-ketoacyl-ACP synthases family.</text>
</comment>
<evidence type="ECO:0000256" key="12">
    <source>
        <dbReference type="ARBA" id="ARBA00047318"/>
    </source>
</evidence>
<evidence type="ECO:0000256" key="2">
    <source>
        <dbReference type="ARBA" id="ARBA00008467"/>
    </source>
</evidence>
<dbReference type="EC" id="2.3.1.179" evidence="3 14"/>
<dbReference type="InterPro" id="IPR014030">
    <property type="entry name" value="Ketoacyl_synth_N"/>
</dbReference>
<dbReference type="InterPro" id="IPR020841">
    <property type="entry name" value="PKS_Beta-ketoAc_synthase_dom"/>
</dbReference>
<organism evidence="18 19">
    <name type="scientific">Hathewaya histolytica</name>
    <name type="common">Clostridium histolyticum</name>
    <dbReference type="NCBI Taxonomy" id="1498"/>
    <lineage>
        <taxon>Bacteria</taxon>
        <taxon>Bacillati</taxon>
        <taxon>Bacillota</taxon>
        <taxon>Clostridia</taxon>
        <taxon>Eubacteriales</taxon>
        <taxon>Clostridiaceae</taxon>
        <taxon>Hathewaya</taxon>
    </lineage>
</organism>
<dbReference type="Gene3D" id="3.40.47.10">
    <property type="match status" value="1"/>
</dbReference>
<keyword evidence="10 14" id="KW-0012">Acyltransferase</keyword>
<dbReference type="PIRSF" id="PIRSF000447">
    <property type="entry name" value="KAS_II"/>
    <property type="match status" value="1"/>
</dbReference>
<evidence type="ECO:0000256" key="5">
    <source>
        <dbReference type="ARBA" id="ARBA00022516"/>
    </source>
</evidence>
<keyword evidence="6 14" id="KW-0808">Transferase</keyword>
<evidence type="ECO:0000256" key="15">
    <source>
        <dbReference type="PIRSR" id="PIRSR000447-1"/>
    </source>
</evidence>
<comment type="function">
    <text evidence="11 14">Involved in the type II fatty acid elongation cycle. Catalyzes the elongation of a wide range of acyl-ACP by the addition of two carbons from malonyl-ACP to an acyl acceptor. Can efficiently catalyze the conversion of palmitoleoyl-ACP (cis-hexadec-9-enoyl-ACP) to cis-vaccenoyl-ACP (cis-octadec-11-enoyl-ACP), an essential step in the thermal regulation of fatty acid composition.</text>
</comment>
<dbReference type="PROSITE" id="PS52004">
    <property type="entry name" value="KS3_2"/>
    <property type="match status" value="1"/>
</dbReference>
<dbReference type="SUPFAM" id="SSF53901">
    <property type="entry name" value="Thiolase-like"/>
    <property type="match status" value="2"/>
</dbReference>
<evidence type="ECO:0000256" key="13">
    <source>
        <dbReference type="ARBA" id="ARBA00047659"/>
    </source>
</evidence>
<evidence type="ECO:0000313" key="18">
    <source>
        <dbReference type="EMBL" id="VTQ96300.1"/>
    </source>
</evidence>
<dbReference type="GO" id="GO:0005829">
    <property type="term" value="C:cytosol"/>
    <property type="evidence" value="ECO:0007669"/>
    <property type="project" value="TreeGrafter"/>
</dbReference>
<name>A0A4U9S3P7_HATHI</name>
<dbReference type="InterPro" id="IPR014031">
    <property type="entry name" value="Ketoacyl_synth_C"/>
</dbReference>
<dbReference type="CDD" id="cd00834">
    <property type="entry name" value="KAS_I_II"/>
    <property type="match status" value="1"/>
</dbReference>
<evidence type="ECO:0000259" key="17">
    <source>
        <dbReference type="PROSITE" id="PS52004"/>
    </source>
</evidence>
<dbReference type="RefSeq" id="WP_138211159.1">
    <property type="nucleotide sequence ID" value="NZ_CBCRUQ010000007.1"/>
</dbReference>
<dbReference type="PANTHER" id="PTHR11712:SF336">
    <property type="entry name" value="3-OXOACYL-[ACYL-CARRIER-PROTEIN] SYNTHASE, MITOCHONDRIAL"/>
    <property type="match status" value="1"/>
</dbReference>
<dbReference type="Pfam" id="PF00109">
    <property type="entry name" value="ketoacyl-synt"/>
    <property type="match status" value="1"/>
</dbReference>
<evidence type="ECO:0000313" key="19">
    <source>
        <dbReference type="Proteomes" id="UP000308489"/>
    </source>
</evidence>
<evidence type="ECO:0000256" key="8">
    <source>
        <dbReference type="ARBA" id="ARBA00023098"/>
    </source>
</evidence>
<comment type="catalytic activity">
    <reaction evidence="13 14">
        <text>a fatty acyl-[ACP] + malonyl-[ACP] + H(+) = a 3-oxoacyl-[ACP] + holo-[ACP] + CO2</text>
        <dbReference type="Rhea" id="RHEA:22836"/>
        <dbReference type="Rhea" id="RHEA-COMP:9623"/>
        <dbReference type="Rhea" id="RHEA-COMP:9685"/>
        <dbReference type="Rhea" id="RHEA-COMP:9916"/>
        <dbReference type="Rhea" id="RHEA-COMP:14125"/>
        <dbReference type="ChEBI" id="CHEBI:15378"/>
        <dbReference type="ChEBI" id="CHEBI:16526"/>
        <dbReference type="ChEBI" id="CHEBI:64479"/>
        <dbReference type="ChEBI" id="CHEBI:78449"/>
        <dbReference type="ChEBI" id="CHEBI:78776"/>
        <dbReference type="ChEBI" id="CHEBI:138651"/>
    </reaction>
</comment>
<evidence type="ECO:0000256" key="11">
    <source>
        <dbReference type="ARBA" id="ARBA00024006"/>
    </source>
</evidence>
<dbReference type="OrthoDB" id="9808669at2"/>
<evidence type="ECO:0000256" key="9">
    <source>
        <dbReference type="ARBA" id="ARBA00023160"/>
    </source>
</evidence>
<keyword evidence="19" id="KW-1185">Reference proteome</keyword>
<evidence type="ECO:0000256" key="6">
    <source>
        <dbReference type="ARBA" id="ARBA00022679"/>
    </source>
</evidence>
<keyword evidence="5 14" id="KW-0444">Lipid biosynthesis</keyword>
<evidence type="ECO:0000256" key="7">
    <source>
        <dbReference type="ARBA" id="ARBA00022832"/>
    </source>
</evidence>
<keyword evidence="7" id="KW-0276">Fatty acid metabolism</keyword>
<keyword evidence="8" id="KW-0443">Lipid metabolism</keyword>
<evidence type="ECO:0000256" key="3">
    <source>
        <dbReference type="ARBA" id="ARBA00012356"/>
    </source>
</evidence>